<comment type="caution">
    <text evidence="2">The sequence shown here is derived from an EMBL/GenBank/DDBJ whole genome shotgun (WGS) entry which is preliminary data.</text>
</comment>
<dbReference type="EMBL" id="JBHFFA010000007">
    <property type="protein sequence ID" value="KAL2611930.1"/>
    <property type="molecule type" value="Genomic_DNA"/>
</dbReference>
<evidence type="ECO:0000259" key="1">
    <source>
        <dbReference type="Pfam" id="PF01593"/>
    </source>
</evidence>
<dbReference type="InterPro" id="IPR050464">
    <property type="entry name" value="Zeta_carotene_desat/Oxidored"/>
</dbReference>
<dbReference type="Gene3D" id="3.50.50.60">
    <property type="entry name" value="FAD/NAD(P)-binding domain"/>
    <property type="match status" value="1"/>
</dbReference>
<keyword evidence="3" id="KW-1185">Reference proteome</keyword>
<dbReference type="InterPro" id="IPR002937">
    <property type="entry name" value="Amino_oxidase"/>
</dbReference>
<dbReference type="Proteomes" id="UP001605036">
    <property type="component" value="Unassembled WGS sequence"/>
</dbReference>
<dbReference type="PRINTS" id="PR00419">
    <property type="entry name" value="ADXRDTASE"/>
</dbReference>
<proteinExistence type="predicted"/>
<organism evidence="2 3">
    <name type="scientific">Riccia fluitans</name>
    <dbReference type="NCBI Taxonomy" id="41844"/>
    <lineage>
        <taxon>Eukaryota</taxon>
        <taxon>Viridiplantae</taxon>
        <taxon>Streptophyta</taxon>
        <taxon>Embryophyta</taxon>
        <taxon>Marchantiophyta</taxon>
        <taxon>Marchantiopsida</taxon>
        <taxon>Marchantiidae</taxon>
        <taxon>Marchantiales</taxon>
        <taxon>Ricciaceae</taxon>
        <taxon>Riccia</taxon>
    </lineage>
</organism>
<dbReference type="Pfam" id="PF01593">
    <property type="entry name" value="Amino_oxidase"/>
    <property type="match status" value="1"/>
</dbReference>
<feature type="domain" description="Amine oxidase" evidence="1">
    <location>
        <begin position="143"/>
        <end position="215"/>
    </location>
</feature>
<evidence type="ECO:0000313" key="3">
    <source>
        <dbReference type="Proteomes" id="UP001605036"/>
    </source>
</evidence>
<accession>A0ABD1XSJ3</accession>
<dbReference type="SUPFAM" id="SSF51905">
    <property type="entry name" value="FAD/NAD(P)-binding domain"/>
    <property type="match status" value="1"/>
</dbReference>
<gene>
    <name evidence="2" type="ORF">R1flu_023622</name>
</gene>
<dbReference type="PANTHER" id="PTHR42923">
    <property type="entry name" value="PROTOPORPHYRINOGEN OXIDASE"/>
    <property type="match status" value="1"/>
</dbReference>
<protein>
    <recommendedName>
        <fullName evidence="1">Amine oxidase domain-containing protein</fullName>
    </recommendedName>
</protein>
<dbReference type="AlphaFoldDB" id="A0ABD1XSJ3"/>
<reference evidence="2 3" key="1">
    <citation type="submission" date="2024-09" db="EMBL/GenBank/DDBJ databases">
        <title>Chromosome-scale assembly of Riccia fluitans.</title>
        <authorList>
            <person name="Paukszto L."/>
            <person name="Sawicki J."/>
            <person name="Karawczyk K."/>
            <person name="Piernik-Szablinska J."/>
            <person name="Szczecinska M."/>
            <person name="Mazdziarz M."/>
        </authorList>
    </citation>
    <scope>NUCLEOTIDE SEQUENCE [LARGE SCALE GENOMIC DNA]</scope>
    <source>
        <strain evidence="2">Rf_01</strain>
        <tissue evidence="2">Aerial parts of the thallus</tissue>
    </source>
</reference>
<dbReference type="InterPro" id="IPR036188">
    <property type="entry name" value="FAD/NAD-bd_sf"/>
</dbReference>
<dbReference type="PANTHER" id="PTHR42923:SF17">
    <property type="entry name" value="AMINE OXIDASE DOMAIN-CONTAINING PROTEIN"/>
    <property type="match status" value="1"/>
</dbReference>
<evidence type="ECO:0000313" key="2">
    <source>
        <dbReference type="EMBL" id="KAL2611930.1"/>
    </source>
</evidence>
<sequence length="355" mass="39149">MKFISSFGTISSLASEVRVSEPRSSSNCNLLDAGNHSIAHGAHATPRYGVVLELISSKSTQRKVIVYSLTHFLHLHHPHLFLRLPRSSSTRKSQAVPVLHRAVSQRKEGLKKKAQQDYLEGSVTESSESCKRKIRVAVVSSGVAGLAAARTLAQSGANVVLYEKDGHIGGHANTVHVDGIALDLGFMVFNQVTYPNMVAFFNEIGVEMEKSNMSFSISLDGGKGCEWGSSSVGGLFAQKTNAINPFFWNMIREMLRFKADVIAYLEKIECTNAEVDETATLGEFLELHGYSQKFKECYLIPVCASIWSCSSQQVLGFSGVSILTFLRNHHVLQLFGRPQWITVKGRSETYEQGCR</sequence>
<name>A0ABD1XSJ3_9MARC</name>